<dbReference type="Proteomes" id="UP001159042">
    <property type="component" value="Unassembled WGS sequence"/>
</dbReference>
<evidence type="ECO:0000256" key="1">
    <source>
        <dbReference type="SAM" id="SignalP"/>
    </source>
</evidence>
<feature type="signal peptide" evidence="1">
    <location>
        <begin position="1"/>
        <end position="21"/>
    </location>
</feature>
<feature type="chain" id="PRO_5043496734" description="Secreted protein" evidence="1">
    <location>
        <begin position="22"/>
        <end position="103"/>
    </location>
</feature>
<evidence type="ECO:0000313" key="2">
    <source>
        <dbReference type="EMBL" id="KAJ8917385.1"/>
    </source>
</evidence>
<dbReference type="AlphaFoldDB" id="A0AAV8VTB1"/>
<evidence type="ECO:0008006" key="4">
    <source>
        <dbReference type="Google" id="ProtNLM"/>
    </source>
</evidence>
<dbReference type="EMBL" id="JANEYG010000034">
    <property type="protein sequence ID" value="KAJ8917385.1"/>
    <property type="molecule type" value="Genomic_DNA"/>
</dbReference>
<protein>
    <recommendedName>
        <fullName evidence="4">Secreted protein</fullName>
    </recommendedName>
</protein>
<keyword evidence="1" id="KW-0732">Signal</keyword>
<proteinExistence type="predicted"/>
<accession>A0AAV8VTB1</accession>
<reference evidence="2 3" key="1">
    <citation type="journal article" date="2023" name="Insect Mol. Biol.">
        <title>Genome sequencing provides insights into the evolution of gene families encoding plant cell wall-degrading enzymes in longhorned beetles.</title>
        <authorList>
            <person name="Shin N.R."/>
            <person name="Okamura Y."/>
            <person name="Kirsch R."/>
            <person name="Pauchet Y."/>
        </authorList>
    </citation>
    <scope>NUCLEOTIDE SEQUENCE [LARGE SCALE GENOMIC DNA]</scope>
    <source>
        <strain evidence="2">EAD_L_NR</strain>
    </source>
</reference>
<name>A0AAV8VTB1_9CUCU</name>
<gene>
    <name evidence="2" type="ORF">NQ315_002409</name>
</gene>
<sequence length="103" mass="11244">MALKLSLLFLVAFITVQMVTMEGEAIVVRREAPAAGQKNASQTIDDAIDSFKSGLDDLIKNIKSNELFRNVSESLQEFGKTVEQQGKDLVKKIQSDGANKTGN</sequence>
<evidence type="ECO:0000313" key="3">
    <source>
        <dbReference type="Proteomes" id="UP001159042"/>
    </source>
</evidence>
<comment type="caution">
    <text evidence="2">The sequence shown here is derived from an EMBL/GenBank/DDBJ whole genome shotgun (WGS) entry which is preliminary data.</text>
</comment>
<organism evidence="2 3">
    <name type="scientific">Exocentrus adspersus</name>
    <dbReference type="NCBI Taxonomy" id="1586481"/>
    <lineage>
        <taxon>Eukaryota</taxon>
        <taxon>Metazoa</taxon>
        <taxon>Ecdysozoa</taxon>
        <taxon>Arthropoda</taxon>
        <taxon>Hexapoda</taxon>
        <taxon>Insecta</taxon>
        <taxon>Pterygota</taxon>
        <taxon>Neoptera</taxon>
        <taxon>Endopterygota</taxon>
        <taxon>Coleoptera</taxon>
        <taxon>Polyphaga</taxon>
        <taxon>Cucujiformia</taxon>
        <taxon>Chrysomeloidea</taxon>
        <taxon>Cerambycidae</taxon>
        <taxon>Lamiinae</taxon>
        <taxon>Acanthocinini</taxon>
        <taxon>Exocentrus</taxon>
    </lineage>
</organism>
<keyword evidence="3" id="KW-1185">Reference proteome</keyword>